<proteinExistence type="predicted"/>
<dbReference type="Pfam" id="PF12874">
    <property type="entry name" value="zf-met"/>
    <property type="match status" value="1"/>
</dbReference>
<name>A0A183VCU6_TOXCA</name>
<protein>
    <submittedName>
        <fullName evidence="4">Nuclear receptor domain-containing protein</fullName>
    </submittedName>
</protein>
<reference evidence="4" key="1">
    <citation type="submission" date="2016-06" db="UniProtKB">
        <authorList>
            <consortium name="WormBaseParasite"/>
        </authorList>
    </citation>
    <scope>IDENTIFICATION</scope>
</reference>
<dbReference type="AlphaFoldDB" id="A0A183VCU6"/>
<keyword evidence="3" id="KW-1185">Reference proteome</keyword>
<evidence type="ECO:0000259" key="1">
    <source>
        <dbReference type="Pfam" id="PF12874"/>
    </source>
</evidence>
<dbReference type="Proteomes" id="UP000050794">
    <property type="component" value="Unassembled WGS sequence"/>
</dbReference>
<feature type="domain" description="C2H2-type" evidence="1">
    <location>
        <begin position="273"/>
        <end position="288"/>
    </location>
</feature>
<evidence type="ECO:0000313" key="4">
    <source>
        <dbReference type="WBParaSite" id="TCNE_0001857001-mRNA-1"/>
    </source>
</evidence>
<organism evidence="3 4">
    <name type="scientific">Toxocara canis</name>
    <name type="common">Canine roundworm</name>
    <dbReference type="NCBI Taxonomy" id="6265"/>
    <lineage>
        <taxon>Eukaryota</taxon>
        <taxon>Metazoa</taxon>
        <taxon>Ecdysozoa</taxon>
        <taxon>Nematoda</taxon>
        <taxon>Chromadorea</taxon>
        <taxon>Rhabditida</taxon>
        <taxon>Spirurina</taxon>
        <taxon>Ascaridomorpha</taxon>
        <taxon>Ascaridoidea</taxon>
        <taxon>Toxocaridae</taxon>
        <taxon>Toxocara</taxon>
    </lineage>
</organism>
<dbReference type="EMBL" id="UYWY01025687">
    <property type="protein sequence ID" value="VDM49887.1"/>
    <property type="molecule type" value="Genomic_DNA"/>
</dbReference>
<gene>
    <name evidence="2" type="ORF">TCNE_LOCUS18566</name>
</gene>
<dbReference type="WBParaSite" id="TCNE_0001857001-mRNA-1">
    <property type="protein sequence ID" value="TCNE_0001857001-mRNA-1"/>
    <property type="gene ID" value="TCNE_0001857001"/>
</dbReference>
<evidence type="ECO:0000313" key="2">
    <source>
        <dbReference type="EMBL" id="VDM49887.1"/>
    </source>
</evidence>
<evidence type="ECO:0000313" key="3">
    <source>
        <dbReference type="Proteomes" id="UP000050794"/>
    </source>
</evidence>
<dbReference type="InterPro" id="IPR013087">
    <property type="entry name" value="Znf_C2H2_type"/>
</dbReference>
<reference evidence="2 3" key="2">
    <citation type="submission" date="2018-11" db="EMBL/GenBank/DDBJ databases">
        <authorList>
            <consortium name="Pathogen Informatics"/>
        </authorList>
    </citation>
    <scope>NUCLEOTIDE SEQUENCE [LARGE SCALE GENOMIC DNA]</scope>
</reference>
<accession>A0A183VCU6</accession>
<sequence length="309" mass="32986">MREMLLNFVTLGFFNKRLRLNSVLLRLVLCHFVARYEMMYGFAGRNEYGFSNLGAVAAAAPSGWPYATAAAYAATPRADTAYTHVGQIAAAVATVQQQHQLQEALGVVSASSGYGAHFAATSLTDPYNTVGTMRFTGGICTSLSGYTNSLPTTASAALAAANPTGNSSFVSVGGTGTISSNPLPNTASLVTGDSPAGRTFPKKHCGGQSDLTSDIQQFYCEACKISCMGRQAGSFCFYFAFTYTDHVEGKKHEKKEALQKVEDRSLSKSWVSFRCEMCNVTCTGKVTLIFSVEGISKKLFGMENGERSG</sequence>